<reference evidence="1" key="1">
    <citation type="submission" date="2022-01" db="EMBL/GenBank/DDBJ databases">
        <title>Genome-Based Taxonomic Classification of the Phylum Actinobacteria.</title>
        <authorList>
            <person name="Gao Y."/>
        </authorList>
    </citation>
    <scope>NUCLEOTIDE SEQUENCE</scope>
    <source>
        <strain evidence="1">KLBMP 8922</strain>
    </source>
</reference>
<comment type="caution">
    <text evidence="1">The sequence shown here is derived from an EMBL/GenBank/DDBJ whole genome shotgun (WGS) entry which is preliminary data.</text>
</comment>
<evidence type="ECO:0000313" key="1">
    <source>
        <dbReference type="EMBL" id="MCF2531715.1"/>
    </source>
</evidence>
<dbReference type="Proteomes" id="UP001165378">
    <property type="component" value="Unassembled WGS sequence"/>
</dbReference>
<organism evidence="1 2">
    <name type="scientific">Yinghuangia soli</name>
    <dbReference type="NCBI Taxonomy" id="2908204"/>
    <lineage>
        <taxon>Bacteria</taxon>
        <taxon>Bacillati</taxon>
        <taxon>Actinomycetota</taxon>
        <taxon>Actinomycetes</taxon>
        <taxon>Kitasatosporales</taxon>
        <taxon>Streptomycetaceae</taxon>
        <taxon>Yinghuangia</taxon>
    </lineage>
</organism>
<evidence type="ECO:0000313" key="2">
    <source>
        <dbReference type="Proteomes" id="UP001165378"/>
    </source>
</evidence>
<gene>
    <name evidence="1" type="ORF">LZ495_31485</name>
</gene>
<dbReference type="AlphaFoldDB" id="A0AA41Q520"/>
<accession>A0AA41Q520</accession>
<dbReference type="RefSeq" id="WP_235056364.1">
    <property type="nucleotide sequence ID" value="NZ_JAKFHA010000026.1"/>
</dbReference>
<sequence>MEDQPLSRLIQEALDGGLTVRELAARCIDPDSGYTPSKTLIGDIKLGHSVKLNPKLVAALAAGLGLDPQRVAIAAAVQFAGLRATQVFEGETAPDAVATVVHRPGAVRDGSRNRAHIDRIEQEEFGD</sequence>
<proteinExistence type="predicted"/>
<dbReference type="EMBL" id="JAKFHA010000026">
    <property type="protein sequence ID" value="MCF2531715.1"/>
    <property type="molecule type" value="Genomic_DNA"/>
</dbReference>
<protein>
    <submittedName>
        <fullName evidence="1">Uncharacterized protein</fullName>
    </submittedName>
</protein>
<name>A0AA41Q520_9ACTN</name>
<keyword evidence="2" id="KW-1185">Reference proteome</keyword>